<comment type="caution">
    <text evidence="2">The sequence shown here is derived from an EMBL/GenBank/DDBJ whole genome shotgun (WGS) entry which is preliminary data.</text>
</comment>
<dbReference type="EMBL" id="QAYG01000012">
    <property type="protein sequence ID" value="PTW55785.1"/>
    <property type="molecule type" value="Genomic_DNA"/>
</dbReference>
<dbReference type="Proteomes" id="UP000244081">
    <property type="component" value="Unassembled WGS sequence"/>
</dbReference>
<feature type="compositionally biased region" description="Low complexity" evidence="1">
    <location>
        <begin position="1"/>
        <end position="18"/>
    </location>
</feature>
<name>A0A2T5UWA6_9HYPH</name>
<organism evidence="2 3">
    <name type="scientific">Breoghania corrubedonensis</name>
    <dbReference type="NCBI Taxonomy" id="665038"/>
    <lineage>
        <taxon>Bacteria</taxon>
        <taxon>Pseudomonadati</taxon>
        <taxon>Pseudomonadota</taxon>
        <taxon>Alphaproteobacteria</taxon>
        <taxon>Hyphomicrobiales</taxon>
        <taxon>Stappiaceae</taxon>
        <taxon>Breoghania</taxon>
    </lineage>
</organism>
<evidence type="ECO:0000256" key="1">
    <source>
        <dbReference type="SAM" id="MobiDB-lite"/>
    </source>
</evidence>
<dbReference type="AlphaFoldDB" id="A0A2T5UWA6"/>
<feature type="region of interest" description="Disordered" evidence="1">
    <location>
        <begin position="75"/>
        <end position="101"/>
    </location>
</feature>
<feature type="region of interest" description="Disordered" evidence="1">
    <location>
        <begin position="1"/>
        <end position="32"/>
    </location>
</feature>
<protein>
    <submittedName>
        <fullName evidence="2">Uncharacterized protein</fullName>
    </submittedName>
</protein>
<evidence type="ECO:0000313" key="2">
    <source>
        <dbReference type="EMBL" id="PTW55785.1"/>
    </source>
</evidence>
<evidence type="ECO:0000313" key="3">
    <source>
        <dbReference type="Proteomes" id="UP000244081"/>
    </source>
</evidence>
<gene>
    <name evidence="2" type="ORF">C8N35_112110</name>
</gene>
<keyword evidence="3" id="KW-1185">Reference proteome</keyword>
<accession>A0A2T5UWA6</accession>
<sequence length="172" mass="17316">MVAPLSASLTSSVSGSLSKAGDPQEAARKEQARIKAEILSARSEQQCATCEGDKATLDEQIATLETRLRQVLSNARVEPAQAASETDDPASATSEAGRDALSATAAADGPAVLIDLATAERARQGAAADDVAQAEGNVTAVHLARANGPLAAMLASRPAAALAIGSVLDISV</sequence>
<reference evidence="2 3" key="1">
    <citation type="submission" date="2018-04" db="EMBL/GenBank/DDBJ databases">
        <title>Genomic Encyclopedia of Archaeal and Bacterial Type Strains, Phase II (KMG-II): from individual species to whole genera.</title>
        <authorList>
            <person name="Goeker M."/>
        </authorList>
    </citation>
    <scope>NUCLEOTIDE SEQUENCE [LARGE SCALE GENOMIC DNA]</scope>
    <source>
        <strain evidence="2 3">DSM 23382</strain>
    </source>
</reference>
<proteinExistence type="predicted"/>